<dbReference type="RefSeq" id="WP_182685167.1">
    <property type="nucleotide sequence ID" value="NZ_JACHTF010000002.1"/>
</dbReference>
<comment type="caution">
    <text evidence="2">The sequence shown here is derived from an EMBL/GenBank/DDBJ whole genome shotgun (WGS) entry which is preliminary data.</text>
</comment>
<dbReference type="AlphaFoldDB" id="A0A7W3TJK8"/>
<evidence type="ECO:0000313" key="3">
    <source>
        <dbReference type="Proteomes" id="UP000523196"/>
    </source>
</evidence>
<evidence type="ECO:0000256" key="1">
    <source>
        <dbReference type="SAM" id="MobiDB-lite"/>
    </source>
</evidence>
<sequence>MPQDLLDITLSDEQIAAADAAFEQLVRALPGLTALTPDERREMGAANAGPPELRSLVSTGPCGDPGLDRLRRDLQAYDRLHSVFERVHALRAMLDDTLAALGGRMARSALDARVAADAVCAAGGARPPLAPGVDDPR</sequence>
<accession>A0A7W3TJK8</accession>
<reference evidence="2 3" key="1">
    <citation type="submission" date="2020-08" db="EMBL/GenBank/DDBJ databases">
        <authorList>
            <person name="Xu S."/>
            <person name="Li A."/>
        </authorList>
    </citation>
    <scope>NUCLEOTIDE SEQUENCE [LARGE SCALE GENOMIC DNA]</scope>
    <source>
        <strain evidence="2 3">119BY6-57</strain>
    </source>
</reference>
<dbReference type="EMBL" id="JACHTF010000002">
    <property type="protein sequence ID" value="MBB1059532.1"/>
    <property type="molecule type" value="Genomic_DNA"/>
</dbReference>
<evidence type="ECO:0000313" key="2">
    <source>
        <dbReference type="EMBL" id="MBB1059532.1"/>
    </source>
</evidence>
<name>A0A7W3TJK8_9GAMM</name>
<protein>
    <submittedName>
        <fullName evidence="2">Uncharacterized protein</fullName>
    </submittedName>
</protein>
<organism evidence="2 3">
    <name type="scientific">Marilutibacter spongiae</name>
    <dbReference type="NCBI Taxonomy" id="2025720"/>
    <lineage>
        <taxon>Bacteria</taxon>
        <taxon>Pseudomonadati</taxon>
        <taxon>Pseudomonadota</taxon>
        <taxon>Gammaproteobacteria</taxon>
        <taxon>Lysobacterales</taxon>
        <taxon>Lysobacteraceae</taxon>
        <taxon>Marilutibacter</taxon>
    </lineage>
</organism>
<keyword evidence="3" id="KW-1185">Reference proteome</keyword>
<feature type="region of interest" description="Disordered" evidence="1">
    <location>
        <begin position="42"/>
        <end position="61"/>
    </location>
</feature>
<proteinExistence type="predicted"/>
<dbReference type="Proteomes" id="UP000523196">
    <property type="component" value="Unassembled WGS sequence"/>
</dbReference>
<gene>
    <name evidence="2" type="ORF">H4F98_02980</name>
</gene>